<reference evidence="2" key="1">
    <citation type="submission" date="2011-11" db="EMBL/GenBank/DDBJ databases">
        <title>Complete sequence of Granulicella mallensis MP5ACTX8.</title>
        <authorList>
            <consortium name="US DOE Joint Genome Institute"/>
            <person name="Lucas S."/>
            <person name="Copeland A."/>
            <person name="Lapidus A."/>
            <person name="Cheng J.-F."/>
            <person name="Goodwin L."/>
            <person name="Pitluck S."/>
            <person name="Peters L."/>
            <person name="Lu M."/>
            <person name="Detter J.C."/>
            <person name="Han C."/>
            <person name="Tapia R."/>
            <person name="Land M."/>
            <person name="Hauser L."/>
            <person name="Kyrpides N."/>
            <person name="Ivanova N."/>
            <person name="Mikhailova N."/>
            <person name="Pagani I."/>
            <person name="Rawat S."/>
            <person name="Mannisto M."/>
            <person name="Haggblom M."/>
            <person name="Woyke T."/>
        </authorList>
    </citation>
    <scope>NUCLEOTIDE SEQUENCE [LARGE SCALE GENOMIC DNA]</scope>
    <source>
        <strain evidence="2">MP5ACTX8</strain>
    </source>
</reference>
<evidence type="ECO:0000259" key="1">
    <source>
        <dbReference type="Pfam" id="PF01850"/>
    </source>
</evidence>
<dbReference type="OrthoDB" id="9798990at2"/>
<dbReference type="AlphaFoldDB" id="G8P0K6"/>
<gene>
    <name evidence="2" type="ordered locus">AciX8_0256</name>
</gene>
<dbReference type="InterPro" id="IPR002716">
    <property type="entry name" value="PIN_dom"/>
</dbReference>
<dbReference type="Pfam" id="PF01850">
    <property type="entry name" value="PIN"/>
    <property type="match status" value="1"/>
</dbReference>
<protein>
    <submittedName>
        <fullName evidence="2">PilT protein domain protein</fullName>
    </submittedName>
</protein>
<dbReference type="HOGENOM" id="CLU_129890_0_1_0"/>
<dbReference type="Gene3D" id="3.40.50.1010">
    <property type="entry name" value="5'-nuclease"/>
    <property type="match status" value="1"/>
</dbReference>
<name>G8P0K6_GRAMM</name>
<sequence>MKVLVDTHVILWAAFSSHMIGEDAAKVIGNEANTIFVSAASAWEIATKVRIGKLPQAEALEKDFSAAMSGAGYTLLPITIDDALRAGRLLGNHRDPFDRMIVAQALAMDIPVISIDSKLDTFGVRRIW</sequence>
<dbReference type="CDD" id="cd09872">
    <property type="entry name" value="PIN_Sll0205-like"/>
    <property type="match status" value="1"/>
</dbReference>
<dbReference type="KEGG" id="gma:AciX8_0256"/>
<dbReference type="PANTHER" id="PTHR36173:SF2">
    <property type="entry name" value="RIBONUCLEASE VAPC16"/>
    <property type="match status" value="1"/>
</dbReference>
<evidence type="ECO:0000313" key="3">
    <source>
        <dbReference type="Proteomes" id="UP000007113"/>
    </source>
</evidence>
<dbReference type="InterPro" id="IPR029060">
    <property type="entry name" value="PIN-like_dom_sf"/>
</dbReference>
<dbReference type="PANTHER" id="PTHR36173">
    <property type="entry name" value="RIBONUCLEASE VAPC16-RELATED"/>
    <property type="match status" value="1"/>
</dbReference>
<dbReference type="RefSeq" id="WP_014263498.1">
    <property type="nucleotide sequence ID" value="NC_016631.1"/>
</dbReference>
<proteinExistence type="predicted"/>
<dbReference type="STRING" id="682795.AciX8_0256"/>
<dbReference type="InterPro" id="IPR052919">
    <property type="entry name" value="TA_system_RNase"/>
</dbReference>
<evidence type="ECO:0000313" key="2">
    <source>
        <dbReference type="EMBL" id="AEU34614.1"/>
    </source>
</evidence>
<feature type="domain" description="PIN" evidence="1">
    <location>
        <begin position="3"/>
        <end position="120"/>
    </location>
</feature>
<dbReference type="SUPFAM" id="SSF88723">
    <property type="entry name" value="PIN domain-like"/>
    <property type="match status" value="1"/>
</dbReference>
<dbReference type="eggNOG" id="COG3744">
    <property type="taxonomic scope" value="Bacteria"/>
</dbReference>
<dbReference type="EMBL" id="CP003130">
    <property type="protein sequence ID" value="AEU34614.1"/>
    <property type="molecule type" value="Genomic_DNA"/>
</dbReference>
<accession>G8P0K6</accession>
<dbReference type="InterPro" id="IPR041705">
    <property type="entry name" value="PIN_Sll0205"/>
</dbReference>
<keyword evidence="3" id="KW-1185">Reference proteome</keyword>
<organism evidence="2 3">
    <name type="scientific">Granulicella mallensis (strain ATCC BAA-1857 / DSM 23137 / MP5ACTX8)</name>
    <dbReference type="NCBI Taxonomy" id="682795"/>
    <lineage>
        <taxon>Bacteria</taxon>
        <taxon>Pseudomonadati</taxon>
        <taxon>Acidobacteriota</taxon>
        <taxon>Terriglobia</taxon>
        <taxon>Terriglobales</taxon>
        <taxon>Acidobacteriaceae</taxon>
        <taxon>Granulicella</taxon>
    </lineage>
</organism>
<dbReference type="Proteomes" id="UP000007113">
    <property type="component" value="Chromosome"/>
</dbReference>